<dbReference type="Gene3D" id="3.90.380.10">
    <property type="entry name" value="Naphthalene 1,2-dioxygenase Alpha Subunit, Chain A, domain 1"/>
    <property type="match status" value="1"/>
</dbReference>
<reference evidence="8 9" key="1">
    <citation type="submission" date="2020-12" db="EMBL/GenBank/DDBJ databases">
        <title>FDA dAtabase for Regulatory Grade micrObial Sequences (FDA-ARGOS): Supporting development and validation of Infectious Disease Dx tests.</title>
        <authorList>
            <person name="Sproer C."/>
            <person name="Gronow S."/>
            <person name="Severitt S."/>
            <person name="Schroder I."/>
            <person name="Tallon L."/>
            <person name="Sadzewicz L."/>
            <person name="Zhao X."/>
            <person name="Boylan J."/>
            <person name="Ott S."/>
            <person name="Bowen H."/>
            <person name="Vavikolanu K."/>
            <person name="Mehta A."/>
            <person name="Aluvathingal J."/>
            <person name="Nadendla S."/>
            <person name="Lowell S."/>
            <person name="Myers T."/>
            <person name="Yan Y."/>
            <person name="Sichtig H."/>
        </authorList>
    </citation>
    <scope>NUCLEOTIDE SEQUENCE [LARGE SCALE GENOMIC DNA]</scope>
    <source>
        <strain evidence="8 9">FDAARGOS_909</strain>
    </source>
</reference>
<dbReference type="Proteomes" id="UP000594778">
    <property type="component" value="Chromosome"/>
</dbReference>
<dbReference type="Gene3D" id="2.102.10.10">
    <property type="entry name" value="Rieske [2Fe-2S] iron-sulphur domain"/>
    <property type="match status" value="1"/>
</dbReference>
<feature type="compositionally biased region" description="Polar residues" evidence="6">
    <location>
        <begin position="20"/>
        <end position="46"/>
    </location>
</feature>
<evidence type="ECO:0000256" key="4">
    <source>
        <dbReference type="ARBA" id="ARBA00023004"/>
    </source>
</evidence>
<evidence type="ECO:0000256" key="2">
    <source>
        <dbReference type="ARBA" id="ARBA00022723"/>
    </source>
</evidence>
<accession>A0A7T2S252</accession>
<dbReference type="GO" id="GO:0051537">
    <property type="term" value="F:2 iron, 2 sulfur cluster binding"/>
    <property type="evidence" value="ECO:0007669"/>
    <property type="project" value="UniProtKB-KW"/>
</dbReference>
<dbReference type="InterPro" id="IPR044043">
    <property type="entry name" value="VanA_C_cat"/>
</dbReference>
<keyword evidence="2" id="KW-0479">Metal-binding</keyword>
<keyword evidence="1" id="KW-0001">2Fe-2S</keyword>
<proteinExistence type="predicted"/>
<evidence type="ECO:0000313" key="8">
    <source>
        <dbReference type="EMBL" id="QPS07499.1"/>
    </source>
</evidence>
<evidence type="ECO:0000313" key="9">
    <source>
        <dbReference type="Proteomes" id="UP000594778"/>
    </source>
</evidence>
<sequence>MAQNWLSDKLPYHRPEWLGSSDNIQPGTPVQPPQYRTLQSSDSPATSYDLGTTAESWKYFWHPVATVKEFRGHTHSGKGPMSTVLLGQRIVVAEMGGQIQAFDDKCPHRGASLGMGWIEGDNLRCRYHGWCFDSKGKCVDIPSLGEGDPIPARAKLQGYDCQVKYDLIWVRLKPGADTSIPHFPAWDDPEMTCIPGEPYLWPCSSGRRVANFIDVTHFAFGHQGTLGGPPHTRFKPYPITQREGRLEFNVDTFLAFNPGDATYGPPSGPESVMLGPGAYHLIMPFTVVLFFKWSETRSTQIFMHPTPIDAENCRSYWFTCHTNDASPDQEHLALQSIVLTQDLPLVASHVPRSIGGPHEEISVPADKPEIIWRKWMRELARAADKGPETLSACLQEKAEY</sequence>
<dbReference type="EMBL" id="CP065668">
    <property type="protein sequence ID" value="QPS07499.1"/>
    <property type="molecule type" value="Genomic_DNA"/>
</dbReference>
<dbReference type="Pfam" id="PF00355">
    <property type="entry name" value="Rieske"/>
    <property type="match status" value="1"/>
</dbReference>
<dbReference type="SUPFAM" id="SSF55961">
    <property type="entry name" value="Bet v1-like"/>
    <property type="match status" value="1"/>
</dbReference>
<gene>
    <name evidence="8" type="ORF">I6G66_24990</name>
</gene>
<name>A0A7T2S252_DELAC</name>
<dbReference type="SUPFAM" id="SSF50022">
    <property type="entry name" value="ISP domain"/>
    <property type="match status" value="1"/>
</dbReference>
<keyword evidence="5" id="KW-0411">Iron-sulfur</keyword>
<keyword evidence="3" id="KW-0560">Oxidoreductase</keyword>
<dbReference type="InterPro" id="IPR015881">
    <property type="entry name" value="ARHD_Rieske_2Fe_2S"/>
</dbReference>
<dbReference type="GO" id="GO:0016491">
    <property type="term" value="F:oxidoreductase activity"/>
    <property type="evidence" value="ECO:0007669"/>
    <property type="project" value="UniProtKB-KW"/>
</dbReference>
<evidence type="ECO:0000256" key="5">
    <source>
        <dbReference type="ARBA" id="ARBA00023014"/>
    </source>
</evidence>
<dbReference type="InterPro" id="IPR050584">
    <property type="entry name" value="Cholesterol_7-desaturase"/>
</dbReference>
<dbReference type="InterPro" id="IPR036922">
    <property type="entry name" value="Rieske_2Fe-2S_sf"/>
</dbReference>
<dbReference type="PROSITE" id="PS00570">
    <property type="entry name" value="RING_HYDROXYL_ALPHA"/>
    <property type="match status" value="1"/>
</dbReference>
<feature type="domain" description="Rieske" evidence="7">
    <location>
        <begin position="61"/>
        <end position="170"/>
    </location>
</feature>
<evidence type="ECO:0000259" key="7">
    <source>
        <dbReference type="PROSITE" id="PS51296"/>
    </source>
</evidence>
<keyword evidence="4" id="KW-0408">Iron</keyword>
<evidence type="ECO:0000256" key="3">
    <source>
        <dbReference type="ARBA" id="ARBA00023002"/>
    </source>
</evidence>
<dbReference type="GO" id="GO:0005506">
    <property type="term" value="F:iron ion binding"/>
    <property type="evidence" value="ECO:0007669"/>
    <property type="project" value="InterPro"/>
</dbReference>
<protein>
    <submittedName>
        <fullName evidence="8">Rieske 2Fe-2S domain-containing protein</fullName>
    </submittedName>
</protein>
<dbReference type="PANTHER" id="PTHR21266:SF60">
    <property type="entry name" value="3-KETOSTEROID-9-ALPHA-MONOOXYGENASE, OXYGENASE COMPONENT"/>
    <property type="match status" value="1"/>
</dbReference>
<dbReference type="InterPro" id="IPR017941">
    <property type="entry name" value="Rieske_2Fe-2S"/>
</dbReference>
<dbReference type="PROSITE" id="PS51296">
    <property type="entry name" value="RIESKE"/>
    <property type="match status" value="1"/>
</dbReference>
<organism evidence="8 9">
    <name type="scientific">Delftia acidovorans</name>
    <name type="common">Pseudomonas acidovorans</name>
    <name type="synonym">Comamonas acidovorans</name>
    <dbReference type="NCBI Taxonomy" id="80866"/>
    <lineage>
        <taxon>Bacteria</taxon>
        <taxon>Pseudomonadati</taxon>
        <taxon>Pseudomonadota</taxon>
        <taxon>Betaproteobacteria</taxon>
        <taxon>Burkholderiales</taxon>
        <taxon>Comamonadaceae</taxon>
        <taxon>Delftia</taxon>
    </lineage>
</organism>
<dbReference type="CDD" id="cd03469">
    <property type="entry name" value="Rieske_RO_Alpha_N"/>
    <property type="match status" value="1"/>
</dbReference>
<evidence type="ECO:0000256" key="6">
    <source>
        <dbReference type="SAM" id="MobiDB-lite"/>
    </source>
</evidence>
<feature type="region of interest" description="Disordered" evidence="6">
    <location>
        <begin position="17"/>
        <end position="46"/>
    </location>
</feature>
<dbReference type="RefSeq" id="WP_197955014.1">
    <property type="nucleotide sequence ID" value="NZ_CP065668.1"/>
</dbReference>
<dbReference type="PANTHER" id="PTHR21266">
    <property type="entry name" value="IRON-SULFUR DOMAIN CONTAINING PROTEIN"/>
    <property type="match status" value="1"/>
</dbReference>
<dbReference type="Pfam" id="PF19112">
    <property type="entry name" value="VanA_C"/>
    <property type="match status" value="1"/>
</dbReference>
<dbReference type="AlphaFoldDB" id="A0A7T2S252"/>
<evidence type="ECO:0000256" key="1">
    <source>
        <dbReference type="ARBA" id="ARBA00022714"/>
    </source>
</evidence>